<dbReference type="Pfam" id="PF00646">
    <property type="entry name" value="F-box"/>
    <property type="match status" value="1"/>
</dbReference>
<sequence length="412" mass="47293">MAASSLSELPSDILSDILSRLPIKTLFVCKSVCKAFLDVTTSNPHFNSLHATYATQCLAIQFEYYSMTSIHLVDSELDTSFNVGENVELKTMFQIPRFPTRHCKNYGPFVGDENRFILMNSCNGLLFFAENSLRQRFFVCNPITREYVTLPEFNRHHSTLGYWFGFSPEENLYKVLRIFGTANVNRGMPRAIGFSPEKRAQVYTVGSSSWRLLEEKPHPDYDISLKSSSAILNGTVCWLSGISGYNQMLRFIEYFDFHTEKFGKFPAPVGFRNNHMRQRRSIGVLGGCLCVTDDSRHFYIWVMKEFGCRESWTKLFSIDMESIMGRYIQSRLRPLQILGDGKILMIRDYNVLVKFDPKTKDFRFLEINSASSPSKVVVYTPTLVPLKDILMVDNLTVRNMSRSCYARGSDSD</sequence>
<feature type="domain" description="F-box" evidence="1">
    <location>
        <begin position="3"/>
        <end position="49"/>
    </location>
</feature>
<comment type="caution">
    <text evidence="2">The sequence shown here is derived from an EMBL/GenBank/DDBJ whole genome shotgun (WGS) entry which is preliminary data.</text>
</comment>
<dbReference type="InterPro" id="IPR001810">
    <property type="entry name" value="F-box_dom"/>
</dbReference>
<name>A0ABD3DTH6_9LAMI</name>
<dbReference type="SUPFAM" id="SSF50965">
    <property type="entry name" value="Galactose oxidase, central domain"/>
    <property type="match status" value="1"/>
</dbReference>
<dbReference type="InterPro" id="IPR006527">
    <property type="entry name" value="F-box-assoc_dom_typ1"/>
</dbReference>
<dbReference type="Pfam" id="PF07734">
    <property type="entry name" value="FBA_1"/>
    <property type="match status" value="1"/>
</dbReference>
<evidence type="ECO:0000313" key="2">
    <source>
        <dbReference type="EMBL" id="KAL3645393.1"/>
    </source>
</evidence>
<reference evidence="3" key="1">
    <citation type="journal article" date="2024" name="IScience">
        <title>Strigolactones Initiate the Formation of Haustorium-like Structures in Castilleja.</title>
        <authorList>
            <person name="Buerger M."/>
            <person name="Peterson D."/>
            <person name="Chory J."/>
        </authorList>
    </citation>
    <scope>NUCLEOTIDE SEQUENCE [LARGE SCALE GENOMIC DNA]</scope>
</reference>
<dbReference type="InterPro" id="IPR017451">
    <property type="entry name" value="F-box-assoc_interact_dom"/>
</dbReference>
<keyword evidence="3" id="KW-1185">Reference proteome</keyword>
<dbReference type="SMART" id="SM00256">
    <property type="entry name" value="FBOX"/>
    <property type="match status" value="1"/>
</dbReference>
<dbReference type="NCBIfam" id="TIGR01640">
    <property type="entry name" value="F_box_assoc_1"/>
    <property type="match status" value="1"/>
</dbReference>
<dbReference type="InterPro" id="IPR011043">
    <property type="entry name" value="Gal_Oxase/kelch_b-propeller"/>
</dbReference>
<organism evidence="2 3">
    <name type="scientific">Castilleja foliolosa</name>
    <dbReference type="NCBI Taxonomy" id="1961234"/>
    <lineage>
        <taxon>Eukaryota</taxon>
        <taxon>Viridiplantae</taxon>
        <taxon>Streptophyta</taxon>
        <taxon>Embryophyta</taxon>
        <taxon>Tracheophyta</taxon>
        <taxon>Spermatophyta</taxon>
        <taxon>Magnoliopsida</taxon>
        <taxon>eudicotyledons</taxon>
        <taxon>Gunneridae</taxon>
        <taxon>Pentapetalae</taxon>
        <taxon>asterids</taxon>
        <taxon>lamiids</taxon>
        <taxon>Lamiales</taxon>
        <taxon>Orobanchaceae</taxon>
        <taxon>Pedicularideae</taxon>
        <taxon>Castillejinae</taxon>
        <taxon>Castilleja</taxon>
    </lineage>
</organism>
<dbReference type="Proteomes" id="UP001632038">
    <property type="component" value="Unassembled WGS sequence"/>
</dbReference>
<dbReference type="SUPFAM" id="SSF81383">
    <property type="entry name" value="F-box domain"/>
    <property type="match status" value="1"/>
</dbReference>
<proteinExistence type="predicted"/>
<dbReference type="PANTHER" id="PTHR31672:SF13">
    <property type="entry name" value="F-BOX PROTEIN CPR30-LIKE"/>
    <property type="match status" value="1"/>
</dbReference>
<dbReference type="PANTHER" id="PTHR31672">
    <property type="entry name" value="BNACNNG10540D PROTEIN"/>
    <property type="match status" value="1"/>
</dbReference>
<dbReference type="EMBL" id="JAVIJP010000013">
    <property type="protein sequence ID" value="KAL3645393.1"/>
    <property type="molecule type" value="Genomic_DNA"/>
</dbReference>
<evidence type="ECO:0000313" key="3">
    <source>
        <dbReference type="Proteomes" id="UP001632038"/>
    </source>
</evidence>
<dbReference type="Gene3D" id="1.20.1280.50">
    <property type="match status" value="1"/>
</dbReference>
<evidence type="ECO:0000259" key="1">
    <source>
        <dbReference type="PROSITE" id="PS50181"/>
    </source>
</evidence>
<gene>
    <name evidence="2" type="ORF">CASFOL_010573</name>
</gene>
<dbReference type="PROSITE" id="PS50181">
    <property type="entry name" value="FBOX"/>
    <property type="match status" value="1"/>
</dbReference>
<dbReference type="AlphaFoldDB" id="A0ABD3DTH6"/>
<dbReference type="InterPro" id="IPR036047">
    <property type="entry name" value="F-box-like_dom_sf"/>
</dbReference>
<dbReference type="InterPro" id="IPR050796">
    <property type="entry name" value="SCF_F-box_component"/>
</dbReference>
<accession>A0ABD3DTH6</accession>
<protein>
    <recommendedName>
        <fullName evidence="1">F-box domain-containing protein</fullName>
    </recommendedName>
</protein>